<evidence type="ECO:0000259" key="2">
    <source>
        <dbReference type="PROSITE" id="PS50975"/>
    </source>
</evidence>
<organism evidence="3 4">
    <name type="scientific">Candidatus Gottesmanbacteria bacterium RIFCSPLOWO2_01_FULL_39_12b</name>
    <dbReference type="NCBI Taxonomy" id="1798388"/>
    <lineage>
        <taxon>Bacteria</taxon>
        <taxon>Candidatus Gottesmaniibacteriota</taxon>
    </lineage>
</organism>
<dbReference type="GO" id="GO:0005524">
    <property type="term" value="F:ATP binding"/>
    <property type="evidence" value="ECO:0007669"/>
    <property type="project" value="UniProtKB-UniRule"/>
</dbReference>
<reference evidence="3 4" key="1">
    <citation type="journal article" date="2016" name="Nat. Commun.">
        <title>Thousands of microbial genomes shed light on interconnected biogeochemical processes in an aquifer system.</title>
        <authorList>
            <person name="Anantharaman K."/>
            <person name="Brown C.T."/>
            <person name="Hug L.A."/>
            <person name="Sharon I."/>
            <person name="Castelle C.J."/>
            <person name="Probst A.J."/>
            <person name="Thomas B.C."/>
            <person name="Singh A."/>
            <person name="Wilkins M.J."/>
            <person name="Karaoz U."/>
            <person name="Brodie E.L."/>
            <person name="Williams K.H."/>
            <person name="Hubbard S.S."/>
            <person name="Banfield J.F."/>
        </authorList>
    </citation>
    <scope>NUCLEOTIDE SEQUENCE [LARGE SCALE GENOMIC DNA]</scope>
</reference>
<dbReference type="Proteomes" id="UP000176609">
    <property type="component" value="Unassembled WGS sequence"/>
</dbReference>
<gene>
    <name evidence="3" type="ORF">A2960_03790</name>
</gene>
<dbReference type="SUPFAM" id="SSF56059">
    <property type="entry name" value="Glutathione synthetase ATP-binding domain-like"/>
    <property type="match status" value="1"/>
</dbReference>
<keyword evidence="1" id="KW-0547">Nucleotide-binding</keyword>
<protein>
    <recommendedName>
        <fullName evidence="2">ATP-grasp domain-containing protein</fullName>
    </recommendedName>
</protein>
<proteinExistence type="predicted"/>
<feature type="domain" description="ATP-grasp" evidence="2">
    <location>
        <begin position="130"/>
        <end position="339"/>
    </location>
</feature>
<dbReference type="Gene3D" id="3.30.470.20">
    <property type="entry name" value="ATP-grasp fold, B domain"/>
    <property type="match status" value="1"/>
</dbReference>
<keyword evidence="1" id="KW-0067">ATP-binding</keyword>
<sequence>MNENWWNKFSKDEIFFVSPDVKRGIGLVEVLPNYHLICTYDDPVIAILRKNGAKIFCLEEKIYDEAYRFNNSGKLLEHPQVVSYIRSQAKSRPQIMFFKPSLKLETVIRDLGFGRIGNSYSLNEEFENKFKFFELVKQNFPAYSIPGEIGGIDKLTFSGLVKKYSVPFIIQFARGWAGKTTYLIKEEKDFNRLKEQYTHMVVKVNKFIRGYTVLNNACIYEDKVLISSEAYQISGVEKLCKKETVTCGRQWPAKKLSKNQKNKIHEITRRVGELMKNCGYRGYFGLDFQINEATEKVYLSENNARLTASTQFWTRLEIDQSVVPLLGYHLATFLGRRISPNYITDISICGSQLILRNRFRLPDILQKNDFGVFGITKDQKPVLHNKKYYPEKLHRDEFIYMKKFHEEGQIYDSEFGRIESKMEVLERPAVLKQWVKDLLL</sequence>
<name>A0A1F6API8_9BACT</name>
<evidence type="ECO:0000256" key="1">
    <source>
        <dbReference type="PROSITE-ProRule" id="PRU00409"/>
    </source>
</evidence>
<dbReference type="PROSITE" id="PS50975">
    <property type="entry name" value="ATP_GRASP"/>
    <property type="match status" value="1"/>
</dbReference>
<dbReference type="AlphaFoldDB" id="A0A1F6API8"/>
<dbReference type="GO" id="GO:0046872">
    <property type="term" value="F:metal ion binding"/>
    <property type="evidence" value="ECO:0007669"/>
    <property type="project" value="InterPro"/>
</dbReference>
<dbReference type="EMBL" id="MFJR01000008">
    <property type="protein sequence ID" value="OGG26578.1"/>
    <property type="molecule type" value="Genomic_DNA"/>
</dbReference>
<accession>A0A1F6API8</accession>
<dbReference type="InterPro" id="IPR011761">
    <property type="entry name" value="ATP-grasp"/>
</dbReference>
<comment type="caution">
    <text evidence="3">The sequence shown here is derived from an EMBL/GenBank/DDBJ whole genome shotgun (WGS) entry which is preliminary data.</text>
</comment>
<evidence type="ECO:0000313" key="3">
    <source>
        <dbReference type="EMBL" id="OGG26578.1"/>
    </source>
</evidence>
<evidence type="ECO:0000313" key="4">
    <source>
        <dbReference type="Proteomes" id="UP000176609"/>
    </source>
</evidence>